<name>A0ABQ0UR69_9MICO</name>
<sequence>MPVEDGLTRQGRHTATFITMNPADTVSPALRAGLRWAALAGSVVLVGATIVAVQSKSCGRGVHTSEAALRALISASRDASDTHDVCRYVTPGFEYTMSDVRTIANTFGTIDPADVTVTTTDQLSTLVFLTTSTPDGSASLDITATDNEGKRATIDLGSYPDPDDQ</sequence>
<proteinExistence type="predicted"/>
<reference evidence="1 2" key="1">
    <citation type="submission" date="2019-07" db="EMBL/GenBank/DDBJ databases">
        <title>Whole genome shotgun sequence of Frigoribacterium faeni NBRC 103066.</title>
        <authorList>
            <person name="Hosoyama A."/>
            <person name="Uohara A."/>
            <person name="Ohji S."/>
            <person name="Ichikawa N."/>
        </authorList>
    </citation>
    <scope>NUCLEOTIDE SEQUENCE [LARGE SCALE GENOMIC DNA]</scope>
    <source>
        <strain evidence="1 2">NBRC 103066</strain>
    </source>
</reference>
<dbReference type="Proteomes" id="UP000321154">
    <property type="component" value="Unassembled WGS sequence"/>
</dbReference>
<comment type="caution">
    <text evidence="1">The sequence shown here is derived from an EMBL/GenBank/DDBJ whole genome shotgun (WGS) entry which is preliminary data.</text>
</comment>
<evidence type="ECO:0008006" key="3">
    <source>
        <dbReference type="Google" id="ProtNLM"/>
    </source>
</evidence>
<gene>
    <name evidence="1" type="ORF">FFA01_22810</name>
</gene>
<accession>A0ABQ0UR69</accession>
<evidence type="ECO:0000313" key="2">
    <source>
        <dbReference type="Proteomes" id="UP000321154"/>
    </source>
</evidence>
<organism evidence="1 2">
    <name type="scientific">Frigoribacterium faeni</name>
    <dbReference type="NCBI Taxonomy" id="145483"/>
    <lineage>
        <taxon>Bacteria</taxon>
        <taxon>Bacillati</taxon>
        <taxon>Actinomycetota</taxon>
        <taxon>Actinomycetes</taxon>
        <taxon>Micrococcales</taxon>
        <taxon>Microbacteriaceae</taxon>
        <taxon>Frigoribacterium</taxon>
    </lineage>
</organism>
<evidence type="ECO:0000313" key="1">
    <source>
        <dbReference type="EMBL" id="GEK83972.1"/>
    </source>
</evidence>
<protein>
    <recommendedName>
        <fullName evidence="3">DUF4333 domain-containing protein</fullName>
    </recommendedName>
</protein>
<keyword evidence="2" id="KW-1185">Reference proteome</keyword>
<dbReference type="EMBL" id="BJUV01000024">
    <property type="protein sequence ID" value="GEK83972.1"/>
    <property type="molecule type" value="Genomic_DNA"/>
</dbReference>